<evidence type="ECO:0000313" key="3">
    <source>
        <dbReference type="Proteomes" id="UP000030645"/>
    </source>
</evidence>
<evidence type="ECO:0000313" key="2">
    <source>
        <dbReference type="EMBL" id="EXB99255.1"/>
    </source>
</evidence>
<sequence length="140" mass="15711">MAAPNFPGFIALPELGDEPFYEDEMMPPNPTPTELENAPVDNASVHNEEPGERSIGKRPRTSLAWQHFTEESRPNPKTGEMEIRAMMPRSKNSSRQPFAHNLNGTFNATVSCTSDLWEGCNKTGYLCVTAHYVDDDWVLQ</sequence>
<feature type="compositionally biased region" description="Acidic residues" evidence="1">
    <location>
        <begin position="15"/>
        <end position="25"/>
    </location>
</feature>
<feature type="region of interest" description="Disordered" evidence="1">
    <location>
        <begin position="1"/>
        <end position="38"/>
    </location>
</feature>
<organism evidence="2 3">
    <name type="scientific">Morus notabilis</name>
    <dbReference type="NCBI Taxonomy" id="981085"/>
    <lineage>
        <taxon>Eukaryota</taxon>
        <taxon>Viridiplantae</taxon>
        <taxon>Streptophyta</taxon>
        <taxon>Embryophyta</taxon>
        <taxon>Tracheophyta</taxon>
        <taxon>Spermatophyta</taxon>
        <taxon>Magnoliopsida</taxon>
        <taxon>eudicotyledons</taxon>
        <taxon>Gunneridae</taxon>
        <taxon>Pentapetalae</taxon>
        <taxon>rosids</taxon>
        <taxon>fabids</taxon>
        <taxon>Rosales</taxon>
        <taxon>Moraceae</taxon>
        <taxon>Moreae</taxon>
        <taxon>Morus</taxon>
    </lineage>
</organism>
<evidence type="ECO:0000256" key="1">
    <source>
        <dbReference type="SAM" id="MobiDB-lite"/>
    </source>
</evidence>
<keyword evidence="3" id="KW-1185">Reference proteome</keyword>
<dbReference type="AlphaFoldDB" id="W9RMX1"/>
<dbReference type="Proteomes" id="UP000030645">
    <property type="component" value="Unassembled WGS sequence"/>
</dbReference>
<reference evidence="3" key="1">
    <citation type="submission" date="2013-01" db="EMBL/GenBank/DDBJ databases">
        <title>Draft Genome Sequence of a Mulberry Tree, Morus notabilis C.K. Schneid.</title>
        <authorList>
            <person name="He N."/>
            <person name="Zhao S."/>
        </authorList>
    </citation>
    <scope>NUCLEOTIDE SEQUENCE</scope>
</reference>
<accession>W9RMX1</accession>
<protein>
    <submittedName>
        <fullName evidence="2">Uncharacterized protein</fullName>
    </submittedName>
</protein>
<proteinExistence type="predicted"/>
<gene>
    <name evidence="2" type="ORF">L484_003910</name>
</gene>
<name>W9RMX1_9ROSA</name>
<dbReference type="EMBL" id="KE345298">
    <property type="protein sequence ID" value="EXB99255.1"/>
    <property type="molecule type" value="Genomic_DNA"/>
</dbReference>